<keyword evidence="7" id="KW-0378">Hydrolase</keyword>
<keyword evidence="4" id="KW-0406">Ion transport</keyword>
<evidence type="ECO:0000313" key="7">
    <source>
        <dbReference type="EMBL" id="CBH97797.1"/>
    </source>
</evidence>
<dbReference type="Gene3D" id="2.60.15.10">
    <property type="entry name" value="F0F1 ATP synthase delta/epsilon subunit, N-terminal"/>
    <property type="match status" value="1"/>
</dbReference>
<dbReference type="CDD" id="cd12152">
    <property type="entry name" value="F1-ATPase_delta"/>
    <property type="match status" value="1"/>
</dbReference>
<comment type="caution">
    <text evidence="7">The sequence shown here is derived from an EMBL/GenBank/DDBJ whole genome shotgun (WGS) entry which is preliminary data.</text>
</comment>
<reference evidence="7" key="1">
    <citation type="submission" date="2009-10" db="EMBL/GenBank/DDBJ databases">
        <title>Diversity of trophic interactions inside an arsenic-rich microbial ecosystem.</title>
        <authorList>
            <person name="Bertin P.N."/>
            <person name="Heinrich-Salmeron A."/>
            <person name="Pelletier E."/>
            <person name="Goulhen-Chollet F."/>
            <person name="Arsene-Ploetze F."/>
            <person name="Gallien S."/>
            <person name="Calteau A."/>
            <person name="Vallenet D."/>
            <person name="Casiot C."/>
            <person name="Chane-Woon-Ming B."/>
            <person name="Giloteaux L."/>
            <person name="Barakat M."/>
            <person name="Bonnefoy V."/>
            <person name="Bruneel O."/>
            <person name="Chandler M."/>
            <person name="Cleiss J."/>
            <person name="Duran R."/>
            <person name="Elbaz-Poulichet F."/>
            <person name="Fonknechten N."/>
            <person name="Lauga B."/>
            <person name="Mornico D."/>
            <person name="Ortet P."/>
            <person name="Schaeffer C."/>
            <person name="Siguier P."/>
            <person name="Alexander Thil Smith A."/>
            <person name="Van Dorsselaer A."/>
            <person name="Weissenbach J."/>
            <person name="Medigue C."/>
            <person name="Le Paslier D."/>
        </authorList>
    </citation>
    <scope>NUCLEOTIDE SEQUENCE</scope>
</reference>
<comment type="subcellular location">
    <subcellularLocation>
        <location evidence="1">Membrane</location>
    </subcellularLocation>
</comment>
<sequence>MKLRIVTPLSIEVDEDGLQSLRAEDASGSFGILPRHADFLTSLTISVVSWTRADGSQRHCAVRRGVLTMFGGREVHIATREAVVGDDLMQLDTDVLARMRSDLDLERTQRVENTRMQLGAIRQIMLHLRADGHRGFGVGS</sequence>
<evidence type="ECO:0000256" key="1">
    <source>
        <dbReference type="ARBA" id="ARBA00004370"/>
    </source>
</evidence>
<evidence type="ECO:0000256" key="2">
    <source>
        <dbReference type="ARBA" id="ARBA00005712"/>
    </source>
</evidence>
<evidence type="ECO:0000256" key="3">
    <source>
        <dbReference type="ARBA" id="ARBA00022448"/>
    </source>
</evidence>
<evidence type="ECO:0000256" key="5">
    <source>
        <dbReference type="ARBA" id="ARBA00023136"/>
    </source>
</evidence>
<dbReference type="NCBIfam" id="NF009981">
    <property type="entry name" value="PRK13447.1"/>
    <property type="match status" value="1"/>
</dbReference>
<feature type="domain" description="ATP synthase F1 complex delta/epsilon subunit N-terminal" evidence="6">
    <location>
        <begin position="1"/>
        <end position="82"/>
    </location>
</feature>
<protein>
    <submittedName>
        <fullName evidence="7">ATP synthase F1, epsilon subunit</fullName>
        <ecNumber evidence="7">3.6.3.14</ecNumber>
    </submittedName>
</protein>
<dbReference type="InterPro" id="IPR020546">
    <property type="entry name" value="ATP_synth_F1_dsu/esu_N"/>
</dbReference>
<dbReference type="Pfam" id="PF02823">
    <property type="entry name" value="ATP-synt_DE_N"/>
    <property type="match status" value="1"/>
</dbReference>
<keyword evidence="3" id="KW-0813">Transport</keyword>
<comment type="similarity">
    <text evidence="2">Belongs to the ATPase epsilon chain family.</text>
</comment>
<dbReference type="SUPFAM" id="SSF51344">
    <property type="entry name" value="Epsilon subunit of F1F0-ATP synthase N-terminal domain"/>
    <property type="match status" value="1"/>
</dbReference>
<proteinExistence type="inferred from homology"/>
<evidence type="ECO:0000259" key="6">
    <source>
        <dbReference type="Pfam" id="PF02823"/>
    </source>
</evidence>
<dbReference type="GO" id="GO:0046933">
    <property type="term" value="F:proton-transporting ATP synthase activity, rotational mechanism"/>
    <property type="evidence" value="ECO:0007669"/>
    <property type="project" value="InterPro"/>
</dbReference>
<dbReference type="NCBIfam" id="TIGR03166">
    <property type="entry name" value="alt_F1F0_F1_eps"/>
    <property type="match status" value="1"/>
</dbReference>
<evidence type="ECO:0000256" key="4">
    <source>
        <dbReference type="ARBA" id="ARBA00023065"/>
    </source>
</evidence>
<dbReference type="InterPro" id="IPR001469">
    <property type="entry name" value="ATP_synth_F1_dsu/esu"/>
</dbReference>
<dbReference type="EC" id="3.6.3.14" evidence="7"/>
<gene>
    <name evidence="7" type="primary">atpC</name>
    <name evidence="7" type="ORF">CARN2_3272</name>
</gene>
<dbReference type="EMBL" id="CABM01000047">
    <property type="protein sequence ID" value="CBH97797.1"/>
    <property type="molecule type" value="Genomic_DNA"/>
</dbReference>
<accession>E6PS91</accession>
<dbReference type="InterPro" id="IPR024037">
    <property type="entry name" value="Alt_ATP_synth_F1_esu"/>
</dbReference>
<name>E6PS91_9ZZZZ</name>
<dbReference type="GO" id="GO:0016787">
    <property type="term" value="F:hydrolase activity"/>
    <property type="evidence" value="ECO:0007669"/>
    <property type="project" value="UniProtKB-KW"/>
</dbReference>
<dbReference type="AlphaFoldDB" id="E6PS91"/>
<dbReference type="GO" id="GO:0045259">
    <property type="term" value="C:proton-transporting ATP synthase complex"/>
    <property type="evidence" value="ECO:0007669"/>
    <property type="project" value="InterPro"/>
</dbReference>
<keyword evidence="5" id="KW-0472">Membrane</keyword>
<dbReference type="InterPro" id="IPR036771">
    <property type="entry name" value="ATPsynth_dsu/esu_N"/>
</dbReference>
<organism evidence="7">
    <name type="scientific">mine drainage metagenome</name>
    <dbReference type="NCBI Taxonomy" id="410659"/>
    <lineage>
        <taxon>unclassified sequences</taxon>
        <taxon>metagenomes</taxon>
        <taxon>ecological metagenomes</taxon>
    </lineage>
</organism>